<comment type="caution">
    <text evidence="2">The sequence shown here is derived from an EMBL/GenBank/DDBJ whole genome shotgun (WGS) entry which is preliminary data.</text>
</comment>
<dbReference type="PANTHER" id="PTHR34818:SF1">
    <property type="entry name" value="PROTEIN BLI-3"/>
    <property type="match status" value="1"/>
</dbReference>
<gene>
    <name evidence="2" type="ORF">D9757_004267</name>
</gene>
<evidence type="ECO:0000313" key="3">
    <source>
        <dbReference type="Proteomes" id="UP000518752"/>
    </source>
</evidence>
<organism evidence="2 3">
    <name type="scientific">Collybiopsis confluens</name>
    <dbReference type="NCBI Taxonomy" id="2823264"/>
    <lineage>
        <taxon>Eukaryota</taxon>
        <taxon>Fungi</taxon>
        <taxon>Dikarya</taxon>
        <taxon>Basidiomycota</taxon>
        <taxon>Agaricomycotina</taxon>
        <taxon>Agaricomycetes</taxon>
        <taxon>Agaricomycetidae</taxon>
        <taxon>Agaricales</taxon>
        <taxon>Marasmiineae</taxon>
        <taxon>Omphalotaceae</taxon>
        <taxon>Collybiopsis</taxon>
    </lineage>
</organism>
<dbReference type="InterPro" id="IPR052917">
    <property type="entry name" value="Stress-Dev_Protein"/>
</dbReference>
<dbReference type="Pfam" id="PF16242">
    <property type="entry name" value="Pyrid_ox_like"/>
    <property type="match status" value="1"/>
</dbReference>
<reference evidence="2 3" key="1">
    <citation type="journal article" date="2020" name="ISME J.">
        <title>Uncovering the hidden diversity of litter-decomposition mechanisms in mushroom-forming fungi.</title>
        <authorList>
            <person name="Floudas D."/>
            <person name="Bentzer J."/>
            <person name="Ahren D."/>
            <person name="Johansson T."/>
            <person name="Persson P."/>
            <person name="Tunlid A."/>
        </authorList>
    </citation>
    <scope>NUCLEOTIDE SEQUENCE [LARGE SCALE GENOMIC DNA]</scope>
    <source>
        <strain evidence="2 3">CBS 406.79</strain>
    </source>
</reference>
<proteinExistence type="predicted"/>
<evidence type="ECO:0000259" key="1">
    <source>
        <dbReference type="Pfam" id="PF16242"/>
    </source>
</evidence>
<name>A0A8H5HTV6_9AGAR</name>
<dbReference type="PANTHER" id="PTHR34818">
    <property type="entry name" value="PROTEIN BLI-3"/>
    <property type="match status" value="1"/>
</dbReference>
<protein>
    <recommendedName>
        <fullName evidence="1">General stress protein FMN-binding split barrel domain-containing protein</fullName>
    </recommendedName>
</protein>
<dbReference type="Proteomes" id="UP000518752">
    <property type="component" value="Unassembled WGS sequence"/>
</dbReference>
<keyword evidence="3" id="KW-1185">Reference proteome</keyword>
<dbReference type="EMBL" id="JAACJN010000022">
    <property type="protein sequence ID" value="KAF5389373.1"/>
    <property type="molecule type" value="Genomic_DNA"/>
</dbReference>
<dbReference type="InterPro" id="IPR038725">
    <property type="entry name" value="YdaG_split_barrel_FMN-bd"/>
</dbReference>
<accession>A0A8H5HTV6</accession>
<feature type="domain" description="General stress protein FMN-binding split barrel" evidence="1">
    <location>
        <begin position="24"/>
        <end position="102"/>
    </location>
</feature>
<dbReference type="OrthoDB" id="434253at2759"/>
<dbReference type="SUPFAM" id="SSF50475">
    <property type="entry name" value="FMN-binding split barrel"/>
    <property type="match status" value="1"/>
</dbReference>
<dbReference type="InterPro" id="IPR012349">
    <property type="entry name" value="Split_barrel_FMN-bd"/>
</dbReference>
<dbReference type="Gene3D" id="2.30.110.10">
    <property type="entry name" value="Electron Transport, Fmn-binding Protein, Chain A"/>
    <property type="match status" value="2"/>
</dbReference>
<sequence>MTSAAHTLDPYTAKAENTNISAQEKIKDLHEIVKAVQAGMLTTRSPSGHLHSRAMIPVAPSSDSQTSLLFFANKASHKFDEIENDAHVNVSFSDPKTTSWASYVLPSTSSCMNFLANLHATSLPLSDLVLISLSSWFGDLKDGVHKGDENDPRVSIIEVIPDEIRYWIATKSSITRALEIGINTVTGGVSVPGELRTIDSSEIQLTQGLHKK</sequence>
<evidence type="ECO:0000313" key="2">
    <source>
        <dbReference type="EMBL" id="KAF5389373.1"/>
    </source>
</evidence>
<dbReference type="AlphaFoldDB" id="A0A8H5HTV6"/>